<keyword evidence="2" id="KW-0540">Nuclease</keyword>
<name>A0A4V2JEU7_9MICO</name>
<comment type="caution">
    <text evidence="2">The sequence shown here is derived from an EMBL/GenBank/DDBJ whole genome shotgun (WGS) entry which is preliminary data.</text>
</comment>
<dbReference type="Pfam" id="PF02720">
    <property type="entry name" value="DUF222"/>
    <property type="match status" value="1"/>
</dbReference>
<keyword evidence="2" id="KW-0378">Hydrolase</keyword>
<organism evidence="2 3">
    <name type="scientific">Glaciihabitans arcticus</name>
    <dbReference type="NCBI Taxonomy" id="2668039"/>
    <lineage>
        <taxon>Bacteria</taxon>
        <taxon>Bacillati</taxon>
        <taxon>Actinomycetota</taxon>
        <taxon>Actinomycetes</taxon>
        <taxon>Micrococcales</taxon>
        <taxon>Microbacteriaceae</taxon>
        <taxon>Glaciihabitans</taxon>
    </lineage>
</organism>
<dbReference type="Proteomes" id="UP000294194">
    <property type="component" value="Unassembled WGS sequence"/>
</dbReference>
<dbReference type="GO" id="GO:0004519">
    <property type="term" value="F:endonuclease activity"/>
    <property type="evidence" value="ECO:0007669"/>
    <property type="project" value="UniProtKB-KW"/>
</dbReference>
<dbReference type="EMBL" id="SISG01000001">
    <property type="protein sequence ID" value="TBN56859.1"/>
    <property type="molecule type" value="Genomic_DNA"/>
</dbReference>
<dbReference type="Gene3D" id="1.10.30.50">
    <property type="match status" value="1"/>
</dbReference>
<evidence type="ECO:0000259" key="1">
    <source>
        <dbReference type="SMART" id="SM00507"/>
    </source>
</evidence>
<dbReference type="InterPro" id="IPR003870">
    <property type="entry name" value="DUF222"/>
</dbReference>
<keyword evidence="3" id="KW-1185">Reference proteome</keyword>
<evidence type="ECO:0000313" key="3">
    <source>
        <dbReference type="Proteomes" id="UP000294194"/>
    </source>
</evidence>
<accession>A0A4V2JEU7</accession>
<protein>
    <submittedName>
        <fullName evidence="2">HNH endonuclease</fullName>
    </submittedName>
</protein>
<keyword evidence="2" id="KW-0255">Endonuclease</keyword>
<sequence length="428" mass="46599">MEQGRCNVGGRVFCTRMNIRTLTLPAAFNEAIGALVDEAFAIARAEAGLAARKALVLAEARRLSVLSSSLITPAPHGWSAAETARRVLVSEVVCALRLPERTAETLIADSDALVNALPSTFDAVSRGTMSWRHAHLVVDHASSLPSSSLPEFESRVVPLAEHNTAAQFNRKARIVRERMHPETIDSRQSTATEQRAIDLQPARDGMAYLTAFLPAVTAHAIFNRLDGAARAARAAGDTRTVTQLRADSFAGALLGTESPSPELLEILATIRPSVQVTVPVLTLLGRSDAPASLDGYGPIDLETAMKLTGNAPSLTRLLTHPETGSVLSVGRDRYRVPSDLRQMLRTRDGTCRFVGCNRQARGCDIDHTDEWQHGGQTAHDNLAHLCEPHHRLKSLTGWKVLHLGDGRLRWTSPFGREYTTEPEERWAG</sequence>
<dbReference type="SMART" id="SM00507">
    <property type="entry name" value="HNHc"/>
    <property type="match status" value="1"/>
</dbReference>
<evidence type="ECO:0000313" key="2">
    <source>
        <dbReference type="EMBL" id="TBN56859.1"/>
    </source>
</evidence>
<reference evidence="3" key="1">
    <citation type="submission" date="2019-02" db="EMBL/GenBank/DDBJ databases">
        <title>Glaciihabitans arcticus sp. nov., a psychrotolerant bacterium isolated from polar soil.</title>
        <authorList>
            <person name="Dahal R.H."/>
        </authorList>
    </citation>
    <scope>NUCLEOTIDE SEQUENCE [LARGE SCALE GENOMIC DNA]</scope>
    <source>
        <strain evidence="3">RP-3-7</strain>
    </source>
</reference>
<dbReference type="InterPro" id="IPR003615">
    <property type="entry name" value="HNH_nuc"/>
</dbReference>
<dbReference type="CDD" id="cd00085">
    <property type="entry name" value="HNHc"/>
    <property type="match status" value="1"/>
</dbReference>
<dbReference type="AlphaFoldDB" id="A0A4V2JEU7"/>
<feature type="domain" description="HNH nuclease" evidence="1">
    <location>
        <begin position="339"/>
        <end position="391"/>
    </location>
</feature>
<gene>
    <name evidence="2" type="ORF">EYE40_05280</name>
</gene>
<proteinExistence type="predicted"/>